<name>A0A811QZ45_9POAL</name>
<dbReference type="AlphaFoldDB" id="A0A811QZ45"/>
<dbReference type="GO" id="GO:0006623">
    <property type="term" value="P:protein targeting to vacuole"/>
    <property type="evidence" value="ECO:0007669"/>
    <property type="project" value="InterPro"/>
</dbReference>
<comment type="caution">
    <text evidence="3">The sequence shown here is derived from an EMBL/GenBank/DDBJ whole genome shotgun (WGS) entry which is preliminary data.</text>
</comment>
<accession>A0A811QZ45</accession>
<evidence type="ECO:0000259" key="2">
    <source>
        <dbReference type="Pfam" id="PF23411"/>
    </source>
</evidence>
<dbReference type="GO" id="GO:0005770">
    <property type="term" value="C:late endosome"/>
    <property type="evidence" value="ECO:0007669"/>
    <property type="project" value="TreeGrafter"/>
</dbReference>
<sequence length="165" mass="17194">MSTAPARRAHPPLQNGARGDDEREEEEEEEVGDDEAEEEDEEEPRLKYQRLGGSVPAILSTDAAAAIAVADRMVALGTHNGTLHILDFQGNQVLLAKGRALLAELGLVMGTGVGGRQDRGIGTALGASSMLAGSKLLACSMIGALRDFISETDLALDAPTVAGDT</sequence>
<dbReference type="Proteomes" id="UP000604825">
    <property type="component" value="Unassembled WGS sequence"/>
</dbReference>
<dbReference type="GO" id="GO:0034058">
    <property type="term" value="P:endosomal vesicle fusion"/>
    <property type="evidence" value="ECO:0007669"/>
    <property type="project" value="TreeGrafter"/>
</dbReference>
<feature type="compositionally biased region" description="Acidic residues" evidence="1">
    <location>
        <begin position="22"/>
        <end position="43"/>
    </location>
</feature>
<feature type="domain" description="Vps41 beta-propeller" evidence="2">
    <location>
        <begin position="46"/>
        <end position="93"/>
    </location>
</feature>
<dbReference type="GO" id="GO:0009267">
    <property type="term" value="P:cellular response to starvation"/>
    <property type="evidence" value="ECO:0007669"/>
    <property type="project" value="TreeGrafter"/>
</dbReference>
<evidence type="ECO:0000256" key="1">
    <source>
        <dbReference type="SAM" id="MobiDB-lite"/>
    </source>
</evidence>
<dbReference type="InterPro" id="IPR057780">
    <property type="entry name" value="Beta-prop_Vps41"/>
</dbReference>
<dbReference type="GO" id="GO:0016236">
    <property type="term" value="P:macroautophagy"/>
    <property type="evidence" value="ECO:0007669"/>
    <property type="project" value="TreeGrafter"/>
</dbReference>
<dbReference type="InterPro" id="IPR045111">
    <property type="entry name" value="Vps41/Vps8"/>
</dbReference>
<proteinExistence type="predicted"/>
<gene>
    <name evidence="3" type="ORF">NCGR_LOCUS45173</name>
</gene>
<dbReference type="PANTHER" id="PTHR12616:SF1">
    <property type="entry name" value="VACUOLAR PROTEIN SORTING-ASSOCIATED PROTEIN 41 HOMOLOG"/>
    <property type="match status" value="1"/>
</dbReference>
<dbReference type="EMBL" id="CAJGYO010000012">
    <property type="protein sequence ID" value="CAD6261787.1"/>
    <property type="molecule type" value="Genomic_DNA"/>
</dbReference>
<organism evidence="3 4">
    <name type="scientific">Miscanthus lutarioriparius</name>
    <dbReference type="NCBI Taxonomy" id="422564"/>
    <lineage>
        <taxon>Eukaryota</taxon>
        <taxon>Viridiplantae</taxon>
        <taxon>Streptophyta</taxon>
        <taxon>Embryophyta</taxon>
        <taxon>Tracheophyta</taxon>
        <taxon>Spermatophyta</taxon>
        <taxon>Magnoliopsida</taxon>
        <taxon>Liliopsida</taxon>
        <taxon>Poales</taxon>
        <taxon>Poaceae</taxon>
        <taxon>PACMAD clade</taxon>
        <taxon>Panicoideae</taxon>
        <taxon>Andropogonodae</taxon>
        <taxon>Andropogoneae</taxon>
        <taxon>Saccharinae</taxon>
        <taxon>Miscanthus</taxon>
    </lineage>
</organism>
<dbReference type="PANTHER" id="PTHR12616">
    <property type="entry name" value="VACUOLAR PROTEIN SORTING VPS41"/>
    <property type="match status" value="1"/>
</dbReference>
<feature type="region of interest" description="Disordered" evidence="1">
    <location>
        <begin position="1"/>
        <end position="49"/>
    </location>
</feature>
<protein>
    <recommendedName>
        <fullName evidence="2">Vps41 beta-propeller domain-containing protein</fullName>
    </recommendedName>
</protein>
<dbReference type="GO" id="GO:0030897">
    <property type="term" value="C:HOPS complex"/>
    <property type="evidence" value="ECO:0007669"/>
    <property type="project" value="TreeGrafter"/>
</dbReference>
<dbReference type="OrthoDB" id="244107at2759"/>
<dbReference type="Pfam" id="PF23411">
    <property type="entry name" value="Beta-prop_Vps41"/>
    <property type="match status" value="1"/>
</dbReference>
<evidence type="ECO:0000313" key="3">
    <source>
        <dbReference type="EMBL" id="CAD6261787.1"/>
    </source>
</evidence>
<keyword evidence="4" id="KW-1185">Reference proteome</keyword>
<evidence type="ECO:0000313" key="4">
    <source>
        <dbReference type="Proteomes" id="UP000604825"/>
    </source>
</evidence>
<reference evidence="3" key="1">
    <citation type="submission" date="2020-10" db="EMBL/GenBank/DDBJ databases">
        <authorList>
            <person name="Han B."/>
            <person name="Lu T."/>
            <person name="Zhao Q."/>
            <person name="Huang X."/>
            <person name="Zhao Y."/>
        </authorList>
    </citation>
    <scope>NUCLEOTIDE SEQUENCE</scope>
</reference>